<dbReference type="EMBL" id="JAAZWO010000001">
    <property type="protein sequence ID" value="MBC2396325.1"/>
    <property type="molecule type" value="Genomic_DNA"/>
</dbReference>
<keyword evidence="1" id="KW-0472">Membrane</keyword>
<name>A0A923J031_CLOTT</name>
<evidence type="ECO:0000313" key="3">
    <source>
        <dbReference type="Proteomes" id="UP000563151"/>
    </source>
</evidence>
<gene>
    <name evidence="2" type="ORF">HGG79_00850</name>
</gene>
<feature type="transmembrane region" description="Helical" evidence="1">
    <location>
        <begin position="37"/>
        <end position="56"/>
    </location>
</feature>
<comment type="caution">
    <text evidence="2">The sequence shown here is derived from an EMBL/GenBank/DDBJ whole genome shotgun (WGS) entry which is preliminary data.</text>
</comment>
<reference evidence="2 3" key="1">
    <citation type="submission" date="2020-04" db="EMBL/GenBank/DDBJ databases">
        <title>Genomic insights into acetone-butanol-ethanol (ABE) fermentation by sequencing solventogenic clostridia strains.</title>
        <authorList>
            <person name="Brown S."/>
        </authorList>
    </citation>
    <scope>NUCLEOTIDE SEQUENCE [LARGE SCALE GENOMIC DNA]</scope>
    <source>
        <strain evidence="2 3">DJ011</strain>
    </source>
</reference>
<feature type="transmembrane region" description="Helical" evidence="1">
    <location>
        <begin position="178"/>
        <end position="198"/>
    </location>
</feature>
<feature type="transmembrane region" description="Helical" evidence="1">
    <location>
        <begin position="210"/>
        <end position="229"/>
    </location>
</feature>
<evidence type="ECO:0000313" key="2">
    <source>
        <dbReference type="EMBL" id="MBC2396325.1"/>
    </source>
</evidence>
<proteinExistence type="predicted"/>
<organism evidence="2 3">
    <name type="scientific">Clostridium tetanomorphum</name>
    <dbReference type="NCBI Taxonomy" id="1553"/>
    <lineage>
        <taxon>Bacteria</taxon>
        <taxon>Bacillati</taxon>
        <taxon>Bacillota</taxon>
        <taxon>Clostridia</taxon>
        <taxon>Eubacteriales</taxon>
        <taxon>Clostridiaceae</taxon>
        <taxon>Clostridium</taxon>
    </lineage>
</organism>
<dbReference type="Proteomes" id="UP000563151">
    <property type="component" value="Unassembled WGS sequence"/>
</dbReference>
<dbReference type="AlphaFoldDB" id="A0A923J031"/>
<keyword evidence="1" id="KW-0812">Transmembrane</keyword>
<feature type="transmembrane region" description="Helical" evidence="1">
    <location>
        <begin position="138"/>
        <end position="158"/>
    </location>
</feature>
<feature type="transmembrane region" description="Helical" evidence="1">
    <location>
        <begin position="84"/>
        <end position="104"/>
    </location>
</feature>
<keyword evidence="3" id="KW-1185">Reference proteome</keyword>
<evidence type="ECO:0000256" key="1">
    <source>
        <dbReference type="SAM" id="Phobius"/>
    </source>
</evidence>
<accession>A0A923J031</accession>
<sequence length="493" mass="58134">MFFKYHFKQQSKVMKGIAATFVVLVIIFNLLNHSREWYMLSIMITLLPLFFTSNIFSSEVEKKTDFLIFTSRTPRYKVLIEKYLSAWIISEGIIFIAYVSAVVSGFEKSLFAFMIIVIYSTVLSLIGLLVSNISNNTLLGYGVSLGIWISEMMLGARWHERHTFLSTNVNLINRSVKIWSNILFMIILVIVLILLNLFIVSRGENLRRKLTYKGTAAVIAVSLICLFLYNSFFLKLEFWKDNKWTLIKGENINLQYKNLDYDRAKEIFKICNEQSKALQELFGESIGYNKVYVWHGVESDFIEEENNAYLIPFRSLMKLNPTEYGGKYWYDDAYTVLMEPIFKQLEENNENEILKGAWKNYIYYSYISPNTKNKLRENKIFKMPEYYNNSKEEYMENLEDNLKSGKPEKNNIHALGSISSAFLYKLDQSNHENTIKLLKYINNSEKRISYRDIEEFIKKNYKDKTLEETLNLYNEIREYHEKHYSDRGLVTED</sequence>
<keyword evidence="1" id="KW-1133">Transmembrane helix</keyword>
<feature type="transmembrane region" description="Helical" evidence="1">
    <location>
        <begin position="12"/>
        <end position="31"/>
    </location>
</feature>
<dbReference type="RefSeq" id="WP_035149509.1">
    <property type="nucleotide sequence ID" value="NZ_JAAZWO010000001.1"/>
</dbReference>
<feature type="transmembrane region" description="Helical" evidence="1">
    <location>
        <begin position="110"/>
        <end position="131"/>
    </location>
</feature>
<protein>
    <submittedName>
        <fullName evidence="2">ABC transporter permease</fullName>
    </submittedName>
</protein>